<comment type="subunit">
    <text evidence="4">Monomer.</text>
</comment>
<evidence type="ECO:0000256" key="9">
    <source>
        <dbReference type="ARBA" id="ARBA00022801"/>
    </source>
</evidence>
<feature type="compositionally biased region" description="Pro residues" evidence="11">
    <location>
        <begin position="145"/>
        <end position="155"/>
    </location>
</feature>
<keyword evidence="10" id="KW-0460">Magnesium</keyword>
<dbReference type="InterPro" id="IPR012337">
    <property type="entry name" value="RNaseH-like_sf"/>
</dbReference>
<keyword evidence="6" id="KW-0540">Nuclease</keyword>
<evidence type="ECO:0000313" key="13">
    <source>
        <dbReference type="EMBL" id="CAI8048588.1"/>
    </source>
</evidence>
<dbReference type="PANTHER" id="PTHR10642:SF26">
    <property type="entry name" value="RIBONUCLEASE H1"/>
    <property type="match status" value="1"/>
</dbReference>
<name>A0AA35TJ78_GEOBA</name>
<evidence type="ECO:0000256" key="2">
    <source>
        <dbReference type="ARBA" id="ARBA00001946"/>
    </source>
</evidence>
<keyword evidence="8" id="KW-0255">Endonuclease</keyword>
<keyword evidence="7" id="KW-0479">Metal-binding</keyword>
<dbReference type="EC" id="3.1.26.4" evidence="5"/>
<comment type="catalytic activity">
    <reaction evidence="1">
        <text>Endonucleolytic cleavage to 5'-phosphomonoester.</text>
        <dbReference type="EC" id="3.1.26.4"/>
    </reaction>
</comment>
<gene>
    <name evidence="13" type="ORF">GBAR_LOCUS26783</name>
</gene>
<evidence type="ECO:0000256" key="6">
    <source>
        <dbReference type="ARBA" id="ARBA00022722"/>
    </source>
</evidence>
<keyword evidence="14" id="KW-1185">Reference proteome</keyword>
<evidence type="ECO:0000256" key="7">
    <source>
        <dbReference type="ARBA" id="ARBA00022723"/>
    </source>
</evidence>
<comment type="cofactor">
    <cofactor evidence="2">
        <name>Mg(2+)</name>
        <dbReference type="ChEBI" id="CHEBI:18420"/>
    </cofactor>
</comment>
<protein>
    <recommendedName>
        <fullName evidence="5">ribonuclease H</fullName>
        <ecNumber evidence="5">3.1.26.4</ecNumber>
    </recommendedName>
</protein>
<keyword evidence="9" id="KW-0378">Hydrolase</keyword>
<dbReference type="Gene3D" id="3.30.420.10">
    <property type="entry name" value="Ribonuclease H-like superfamily/Ribonuclease H"/>
    <property type="match status" value="1"/>
</dbReference>
<dbReference type="GO" id="GO:0004523">
    <property type="term" value="F:RNA-DNA hybrid ribonuclease activity"/>
    <property type="evidence" value="ECO:0007669"/>
    <property type="project" value="UniProtKB-EC"/>
</dbReference>
<evidence type="ECO:0000256" key="1">
    <source>
        <dbReference type="ARBA" id="ARBA00000077"/>
    </source>
</evidence>
<dbReference type="GO" id="GO:0003676">
    <property type="term" value="F:nucleic acid binding"/>
    <property type="evidence" value="ECO:0007669"/>
    <property type="project" value="InterPro"/>
</dbReference>
<evidence type="ECO:0000256" key="8">
    <source>
        <dbReference type="ARBA" id="ARBA00022759"/>
    </source>
</evidence>
<comment type="caution">
    <text evidence="13">The sequence shown here is derived from an EMBL/GenBank/DDBJ whole genome shotgun (WGS) entry which is preliminary data.</text>
</comment>
<dbReference type="GO" id="GO:0043137">
    <property type="term" value="P:DNA replication, removal of RNA primer"/>
    <property type="evidence" value="ECO:0007669"/>
    <property type="project" value="TreeGrafter"/>
</dbReference>
<dbReference type="GO" id="GO:0046872">
    <property type="term" value="F:metal ion binding"/>
    <property type="evidence" value="ECO:0007669"/>
    <property type="project" value="UniProtKB-KW"/>
</dbReference>
<dbReference type="InterPro" id="IPR036397">
    <property type="entry name" value="RNaseH_sf"/>
</dbReference>
<evidence type="ECO:0000256" key="4">
    <source>
        <dbReference type="ARBA" id="ARBA00011245"/>
    </source>
</evidence>
<dbReference type="InterPro" id="IPR022892">
    <property type="entry name" value="RNaseHI"/>
</dbReference>
<dbReference type="AlphaFoldDB" id="A0AA35TJ78"/>
<evidence type="ECO:0000256" key="11">
    <source>
        <dbReference type="SAM" id="MobiDB-lite"/>
    </source>
</evidence>
<evidence type="ECO:0000259" key="12">
    <source>
        <dbReference type="PROSITE" id="PS50879"/>
    </source>
</evidence>
<dbReference type="PANTHER" id="PTHR10642">
    <property type="entry name" value="RIBONUCLEASE H1"/>
    <property type="match status" value="1"/>
</dbReference>
<evidence type="ECO:0000256" key="10">
    <source>
        <dbReference type="ARBA" id="ARBA00022842"/>
    </source>
</evidence>
<proteinExistence type="inferred from homology"/>
<evidence type="ECO:0000256" key="5">
    <source>
        <dbReference type="ARBA" id="ARBA00012180"/>
    </source>
</evidence>
<feature type="region of interest" description="Disordered" evidence="11">
    <location>
        <begin position="126"/>
        <end position="155"/>
    </location>
</feature>
<dbReference type="Pfam" id="PF00075">
    <property type="entry name" value="RNase_H"/>
    <property type="match status" value="1"/>
</dbReference>
<dbReference type="PROSITE" id="PS50879">
    <property type="entry name" value="RNASE_H_1"/>
    <property type="match status" value="1"/>
</dbReference>
<reference evidence="13" key="1">
    <citation type="submission" date="2023-03" db="EMBL/GenBank/DDBJ databases">
        <authorList>
            <person name="Steffen K."/>
            <person name="Cardenas P."/>
        </authorList>
    </citation>
    <scope>NUCLEOTIDE SEQUENCE</scope>
</reference>
<evidence type="ECO:0000256" key="3">
    <source>
        <dbReference type="ARBA" id="ARBA00005300"/>
    </source>
</evidence>
<accession>A0AA35TJ78</accession>
<dbReference type="SUPFAM" id="SSF53098">
    <property type="entry name" value="Ribonuclease H-like"/>
    <property type="match status" value="1"/>
</dbReference>
<sequence>MIDIFTDGSCIGNPGPGGWAAIIVENGGSRKVHGSDENTTNNRMEVLAAIQGIEATPSGVDVRVHSDSSYLINTMTKGWKRNKNQDLWARLDFEVAKRNVQWNWVKGHAGHPLNEKADRIANAEAAANRSTTHHSLRRDKNSPTSTPPARPRWST</sequence>
<evidence type="ECO:0000313" key="14">
    <source>
        <dbReference type="Proteomes" id="UP001174909"/>
    </source>
</evidence>
<dbReference type="Proteomes" id="UP001174909">
    <property type="component" value="Unassembled WGS sequence"/>
</dbReference>
<dbReference type="InterPro" id="IPR002156">
    <property type="entry name" value="RNaseH_domain"/>
</dbReference>
<feature type="domain" description="RNase H type-1" evidence="12">
    <location>
        <begin position="1"/>
        <end position="126"/>
    </location>
</feature>
<dbReference type="CDD" id="cd09278">
    <property type="entry name" value="RNase_HI_prokaryote_like"/>
    <property type="match status" value="1"/>
</dbReference>
<dbReference type="EMBL" id="CASHTH010003736">
    <property type="protein sequence ID" value="CAI8048588.1"/>
    <property type="molecule type" value="Genomic_DNA"/>
</dbReference>
<organism evidence="13 14">
    <name type="scientific">Geodia barretti</name>
    <name type="common">Barrett's horny sponge</name>
    <dbReference type="NCBI Taxonomy" id="519541"/>
    <lineage>
        <taxon>Eukaryota</taxon>
        <taxon>Metazoa</taxon>
        <taxon>Porifera</taxon>
        <taxon>Demospongiae</taxon>
        <taxon>Heteroscleromorpha</taxon>
        <taxon>Tetractinellida</taxon>
        <taxon>Astrophorina</taxon>
        <taxon>Geodiidae</taxon>
        <taxon>Geodia</taxon>
    </lineage>
</organism>
<dbReference type="InterPro" id="IPR050092">
    <property type="entry name" value="RNase_H"/>
</dbReference>
<comment type="similarity">
    <text evidence="3">Belongs to the RNase H family.</text>
</comment>